<protein>
    <recommendedName>
        <fullName evidence="2">Methyltransferase domain-containing protein</fullName>
    </recommendedName>
</protein>
<keyword evidence="4" id="KW-1185">Reference proteome</keyword>
<evidence type="ECO:0000256" key="1">
    <source>
        <dbReference type="SAM" id="MobiDB-lite"/>
    </source>
</evidence>
<reference evidence="3 4" key="1">
    <citation type="journal article" date="2018" name="PLoS Genet.">
        <title>Repeat elements organise 3D genome structure and mediate transcription in the filamentous fungus Epichloe festucae.</title>
        <authorList>
            <person name="Winter D.J."/>
            <person name="Ganley A.R.D."/>
            <person name="Young C.A."/>
            <person name="Liachko I."/>
            <person name="Schardl C.L."/>
            <person name="Dupont P.Y."/>
            <person name="Berry D."/>
            <person name="Ram A."/>
            <person name="Scott B."/>
            <person name="Cox M.P."/>
        </authorList>
    </citation>
    <scope>NUCLEOTIDE SEQUENCE [LARGE SCALE GENOMIC DNA]</scope>
    <source>
        <strain evidence="3 4">Fl1</strain>
    </source>
</reference>
<accession>A0A7U3Q2C1</accession>
<name>A0A7U3Q2C1_EPIFF</name>
<evidence type="ECO:0000313" key="4">
    <source>
        <dbReference type="Proteomes" id="UP000594364"/>
    </source>
</evidence>
<feature type="domain" description="Methyltransferase" evidence="2">
    <location>
        <begin position="133"/>
        <end position="271"/>
    </location>
</feature>
<dbReference type="Proteomes" id="UP000594364">
    <property type="component" value="Chromosome 6"/>
</dbReference>
<dbReference type="InterPro" id="IPR052220">
    <property type="entry name" value="METTL25"/>
</dbReference>
<dbReference type="Pfam" id="PF13679">
    <property type="entry name" value="Methyltransf_32"/>
    <property type="match status" value="1"/>
</dbReference>
<dbReference type="Gene3D" id="3.40.50.150">
    <property type="entry name" value="Vaccinia Virus protein VP39"/>
    <property type="match status" value="1"/>
</dbReference>
<evidence type="ECO:0000313" key="3">
    <source>
        <dbReference type="EMBL" id="QPH16360.1"/>
    </source>
</evidence>
<dbReference type="InterPro" id="IPR029063">
    <property type="entry name" value="SAM-dependent_MTases_sf"/>
</dbReference>
<dbReference type="PANTHER" id="PTHR12496:SF0">
    <property type="entry name" value="METHYLTRANSFERASE DOMAIN-CONTAINING PROTEIN"/>
    <property type="match status" value="1"/>
</dbReference>
<proteinExistence type="predicted"/>
<dbReference type="OrthoDB" id="10258156at2759"/>
<organism evidence="3 4">
    <name type="scientific">Epichloe festucae (strain Fl1)</name>
    <dbReference type="NCBI Taxonomy" id="877507"/>
    <lineage>
        <taxon>Eukaryota</taxon>
        <taxon>Fungi</taxon>
        <taxon>Dikarya</taxon>
        <taxon>Ascomycota</taxon>
        <taxon>Pezizomycotina</taxon>
        <taxon>Sordariomycetes</taxon>
        <taxon>Hypocreomycetidae</taxon>
        <taxon>Hypocreales</taxon>
        <taxon>Clavicipitaceae</taxon>
        <taxon>Epichloe</taxon>
    </lineage>
</organism>
<dbReference type="SUPFAM" id="SSF53335">
    <property type="entry name" value="S-adenosyl-L-methionine-dependent methyltransferases"/>
    <property type="match status" value="1"/>
</dbReference>
<sequence length="480" mass="52863">MLALPSSYDSLERYTDHLCGFIATPLVRQITGGIHVNDALIHDAWQKLPQEWTAWWSSWPDHRLAQQDLIDSVDQDSGPETDARDGEPRLIANRPESLTEWLNTMRSLALPRARRRGPTIHLPEDLLRRMKTKKSAEVSRAAAYIHGICQRKGITRIIDMGSGRGYLSLSLAYLFPHLRILSIDGSQSQIAGSRSLAASLGIPESRLGTMVRWIDGSPALATEIEEWAGGEKCMLVGLHACGSLMENMLRYFAGVACIDAVAVVGCCYNHMVPRSPSHPPGFPISSALRRRGVTLSPTALMAACQCPSNWKRPDMRTGPGPGPGPGPGEESSVFSKRRLYRVILEKMFDDKGVRVGTLDGDRPVWGTRKGDLASFTAFAQRAMDRLGVERDKITTAELAAYERRYGHCQGQIAILWTLSVLCCNVVESVIAMDRFWFLGEEGAQGVDIVPIFDGKVSPRNLMLVAEKKVTGSEAPISVEL</sequence>
<dbReference type="AlphaFoldDB" id="A0A7U3Q2C1"/>
<gene>
    <name evidence="3" type="ORF">C2857_000981</name>
</gene>
<feature type="region of interest" description="Disordered" evidence="1">
    <location>
        <begin position="311"/>
        <end position="333"/>
    </location>
</feature>
<dbReference type="EMBL" id="CP031390">
    <property type="protein sequence ID" value="QPH16360.1"/>
    <property type="molecule type" value="Genomic_DNA"/>
</dbReference>
<dbReference type="InterPro" id="IPR025714">
    <property type="entry name" value="Methyltranfer_dom"/>
</dbReference>
<evidence type="ECO:0000259" key="2">
    <source>
        <dbReference type="Pfam" id="PF13679"/>
    </source>
</evidence>
<dbReference type="PANTHER" id="PTHR12496">
    <property type="entry name" value="CGI-41 METHYLTRANSFERASE"/>
    <property type="match status" value="1"/>
</dbReference>